<name>A0ABR2WZ13_9FUNG</name>
<proteinExistence type="inferred from homology"/>
<dbReference type="Proteomes" id="UP001479436">
    <property type="component" value="Unassembled WGS sequence"/>
</dbReference>
<dbReference type="Pfam" id="PF22037">
    <property type="entry name" value="PSD13_N"/>
    <property type="match status" value="1"/>
</dbReference>
<accession>A0ABR2WZ13</accession>
<evidence type="ECO:0000313" key="5">
    <source>
        <dbReference type="Proteomes" id="UP001479436"/>
    </source>
</evidence>
<dbReference type="GO" id="GO:0000502">
    <property type="term" value="C:proteasome complex"/>
    <property type="evidence" value="ECO:0007669"/>
    <property type="project" value="UniProtKB-KW"/>
</dbReference>
<dbReference type="InterPro" id="IPR054179">
    <property type="entry name" value="PSD13_N"/>
</dbReference>
<comment type="similarity">
    <text evidence="1">Belongs to the proteasome subunit S11 family.</text>
</comment>
<dbReference type="PROSITE" id="PS50250">
    <property type="entry name" value="PCI"/>
    <property type="match status" value="1"/>
</dbReference>
<dbReference type="SUPFAM" id="SSF46785">
    <property type="entry name" value="Winged helix' DNA-binding domain"/>
    <property type="match status" value="1"/>
</dbReference>
<dbReference type="InterPro" id="IPR000717">
    <property type="entry name" value="PCI_dom"/>
</dbReference>
<evidence type="ECO:0000259" key="3">
    <source>
        <dbReference type="PROSITE" id="PS50250"/>
    </source>
</evidence>
<organism evidence="4 5">
    <name type="scientific">Basidiobolus ranarum</name>
    <dbReference type="NCBI Taxonomy" id="34480"/>
    <lineage>
        <taxon>Eukaryota</taxon>
        <taxon>Fungi</taxon>
        <taxon>Fungi incertae sedis</taxon>
        <taxon>Zoopagomycota</taxon>
        <taxon>Entomophthoromycotina</taxon>
        <taxon>Basidiobolomycetes</taxon>
        <taxon>Basidiobolales</taxon>
        <taxon>Basidiobolaceae</taxon>
        <taxon>Basidiobolus</taxon>
    </lineage>
</organism>
<gene>
    <name evidence="4" type="primary">RPN9_1</name>
    <name evidence="4" type="ORF">K7432_003945</name>
</gene>
<dbReference type="SMART" id="SM00088">
    <property type="entry name" value="PINT"/>
    <property type="match status" value="1"/>
</dbReference>
<dbReference type="EMBL" id="JASJQH010000128">
    <property type="protein sequence ID" value="KAK9766757.1"/>
    <property type="molecule type" value="Genomic_DNA"/>
</dbReference>
<keyword evidence="5" id="KW-1185">Reference proteome</keyword>
<dbReference type="InterPro" id="IPR036390">
    <property type="entry name" value="WH_DNA-bd_sf"/>
</dbReference>
<evidence type="ECO:0000313" key="4">
    <source>
        <dbReference type="EMBL" id="KAK9766757.1"/>
    </source>
</evidence>
<dbReference type="Pfam" id="PF18261">
    <property type="entry name" value="Rpn9_C"/>
    <property type="match status" value="1"/>
</dbReference>
<evidence type="ECO:0000256" key="1">
    <source>
        <dbReference type="ARBA" id="ARBA00006207"/>
    </source>
</evidence>
<dbReference type="InterPro" id="IPR035298">
    <property type="entry name" value="PSMD13"/>
</dbReference>
<reference evidence="4 5" key="1">
    <citation type="submission" date="2023-04" db="EMBL/GenBank/DDBJ databases">
        <title>Genome of Basidiobolus ranarum AG-B5.</title>
        <authorList>
            <person name="Stajich J.E."/>
            <person name="Carter-House D."/>
            <person name="Gryganskyi A."/>
        </authorList>
    </citation>
    <scope>NUCLEOTIDE SEQUENCE [LARGE SCALE GENOMIC DNA]</scope>
    <source>
        <strain evidence="4 5">AG-B5</strain>
    </source>
</reference>
<comment type="caution">
    <text evidence="4">The sequence shown here is derived from an EMBL/GenBank/DDBJ whole genome shotgun (WGS) entry which is preliminary data.</text>
</comment>
<dbReference type="PANTHER" id="PTHR10539:SF0">
    <property type="entry name" value="26S PROTEASOME NON-ATPASE REGULATORY SUBUNIT 13"/>
    <property type="match status" value="1"/>
</dbReference>
<evidence type="ECO:0000256" key="2">
    <source>
        <dbReference type="ARBA" id="ARBA00022942"/>
    </source>
</evidence>
<dbReference type="InterPro" id="IPR040798">
    <property type="entry name" value="Rpn9_C"/>
</dbReference>
<dbReference type="PANTHER" id="PTHR10539">
    <property type="entry name" value="26S PROTEASOME NON-ATPASE REGULATORY SUBUNIT 13"/>
    <property type="match status" value="1"/>
</dbReference>
<keyword evidence="2 4" id="KW-0647">Proteasome</keyword>
<sequence>MLTYGEEKPRQQKRDKSDLRIYKRHIHKMSEKMEIDVPVTEFLAQERKKAPKNLQEYYMIFEDLYERKLWHQLTTRLEEFVSQPESGPFLVPLYQHFVSDWAKKMNKLKLVGFALSAAAQFQDFKEAIEFLSPLIEKVNTAETQDAYVLAIMETASFKLLLNDLDSTKDAMDESEKILETFDSVETIIHASFYRVSAQYYKAKADFVQYYKNALLFLACVNLDDLSDVEKVERAYDLSLAALLGETIYNFGELLMHPILEVLKNGEHEWLYKLLFIVNTGDIGKFEALSAQFTKQPLLESYSAFLRQKICLMSLIESIFKRSADNRRILFSDISAETKLPIDEVEHLVMKGLSLNLIRGSIDQVEQVVHITWVQSRYMDINQVDGMRLRLNEWSQNVDKIAILMEDLTPELFIQ</sequence>
<feature type="domain" description="PCI" evidence="3">
    <location>
        <begin position="208"/>
        <end position="375"/>
    </location>
</feature>
<dbReference type="Pfam" id="PF01399">
    <property type="entry name" value="PCI"/>
    <property type="match status" value="1"/>
</dbReference>
<protein>
    <submittedName>
        <fullName evidence="4">26S proteasome regulatory subunit</fullName>
    </submittedName>
</protein>